<organism evidence="6">
    <name type="scientific">Lysobacter firmicutimachus</name>
    <dbReference type="NCBI Taxonomy" id="1792846"/>
    <lineage>
        <taxon>Bacteria</taxon>
        <taxon>Pseudomonadati</taxon>
        <taxon>Pseudomonadota</taxon>
        <taxon>Gammaproteobacteria</taxon>
        <taxon>Lysobacterales</taxon>
        <taxon>Lysobacteraceae</taxon>
        <taxon>Lysobacter</taxon>
    </lineage>
</organism>
<dbReference type="EMBL" id="CP159925">
    <property type="protein sequence ID" value="XCO76007.1"/>
    <property type="molecule type" value="Genomic_DNA"/>
</dbReference>
<dbReference type="PANTHER" id="PTHR35371:SF1">
    <property type="entry name" value="BLR7753 PROTEIN"/>
    <property type="match status" value="1"/>
</dbReference>
<sequence length="132" mass="14192">MLTMSTAYWCLLIAALLPYLWTAVAKASGQRYDNRDPRGWQARQDHPRSIAASAAHLNAFEAFAPFAAGVIGAQMSAVATEWIAALSLAFVVFRVLHGVFYIARKPALRSLAWALGFVCAVALLVLAALAAT</sequence>
<feature type="transmembrane region" description="Helical" evidence="5">
    <location>
        <begin position="82"/>
        <end position="103"/>
    </location>
</feature>
<keyword evidence="2 5" id="KW-0812">Transmembrane</keyword>
<evidence type="ECO:0000256" key="1">
    <source>
        <dbReference type="ARBA" id="ARBA00004370"/>
    </source>
</evidence>
<name>A0AAU8MYX0_9GAMM</name>
<evidence type="ECO:0000313" key="6">
    <source>
        <dbReference type="EMBL" id="XCO76007.1"/>
    </source>
</evidence>
<feature type="transmembrane region" description="Helical" evidence="5">
    <location>
        <begin position="110"/>
        <end position="131"/>
    </location>
</feature>
<proteinExistence type="predicted"/>
<dbReference type="GO" id="GO:0016020">
    <property type="term" value="C:membrane"/>
    <property type="evidence" value="ECO:0007669"/>
    <property type="project" value="UniProtKB-SubCell"/>
</dbReference>
<keyword evidence="3 5" id="KW-1133">Transmembrane helix</keyword>
<evidence type="ECO:0000256" key="2">
    <source>
        <dbReference type="ARBA" id="ARBA00022692"/>
    </source>
</evidence>
<evidence type="ECO:0000256" key="5">
    <source>
        <dbReference type="SAM" id="Phobius"/>
    </source>
</evidence>
<dbReference type="SUPFAM" id="SSF161084">
    <property type="entry name" value="MAPEG domain-like"/>
    <property type="match status" value="1"/>
</dbReference>
<dbReference type="AlphaFoldDB" id="A0AAU8MYX0"/>
<dbReference type="InterPro" id="IPR001129">
    <property type="entry name" value="Membr-assoc_MAPEG"/>
</dbReference>
<dbReference type="Gene3D" id="1.20.120.550">
    <property type="entry name" value="Membrane associated eicosanoid/glutathione metabolism-like domain"/>
    <property type="match status" value="1"/>
</dbReference>
<dbReference type="RefSeq" id="WP_363799369.1">
    <property type="nucleotide sequence ID" value="NZ_CP159925.1"/>
</dbReference>
<evidence type="ECO:0000256" key="3">
    <source>
        <dbReference type="ARBA" id="ARBA00022989"/>
    </source>
</evidence>
<comment type="subcellular location">
    <subcellularLocation>
        <location evidence="1">Membrane</location>
    </subcellularLocation>
</comment>
<protein>
    <submittedName>
        <fullName evidence="6">MAPEG family protein</fullName>
    </submittedName>
</protein>
<dbReference type="PANTHER" id="PTHR35371">
    <property type="entry name" value="INNER MEMBRANE PROTEIN"/>
    <property type="match status" value="1"/>
</dbReference>
<dbReference type="InterPro" id="IPR023352">
    <property type="entry name" value="MAPEG-like_dom_sf"/>
</dbReference>
<accession>A0AAU8MYX0</accession>
<evidence type="ECO:0000256" key="4">
    <source>
        <dbReference type="ARBA" id="ARBA00023136"/>
    </source>
</evidence>
<keyword evidence="4 5" id="KW-0472">Membrane</keyword>
<gene>
    <name evidence="6" type="ORF">ABU614_04230</name>
</gene>
<reference evidence="6" key="1">
    <citation type="submission" date="2024-06" db="EMBL/GenBank/DDBJ databases">
        <authorList>
            <person name="Li S."/>
        </authorList>
    </citation>
    <scope>NUCLEOTIDE SEQUENCE</scope>
    <source>
        <strain evidence="6">SR10</strain>
    </source>
</reference>
<dbReference type="Pfam" id="PF01124">
    <property type="entry name" value="MAPEG"/>
    <property type="match status" value="1"/>
</dbReference>